<dbReference type="InterPro" id="IPR058792">
    <property type="entry name" value="Beta-barrel_RND_2"/>
</dbReference>
<dbReference type="Pfam" id="PF25967">
    <property type="entry name" value="RND-MFP_C"/>
    <property type="match status" value="1"/>
</dbReference>
<evidence type="ECO:0000259" key="4">
    <source>
        <dbReference type="Pfam" id="PF25967"/>
    </source>
</evidence>
<dbReference type="RefSeq" id="WP_161726823.1">
    <property type="nucleotide sequence ID" value="NZ_JAAAXI010000047.1"/>
</dbReference>
<dbReference type="Proteomes" id="UP000818323">
    <property type="component" value="Unassembled WGS sequence"/>
</dbReference>
<evidence type="ECO:0000313" key="7">
    <source>
        <dbReference type="Proteomes" id="UP000818323"/>
    </source>
</evidence>
<feature type="domain" description="Multidrug resistance protein MdtA-like C-terminal permuted SH3" evidence="4">
    <location>
        <begin position="294"/>
        <end position="354"/>
    </location>
</feature>
<sequence>MEEFVLKTDHVCYKLARILGALALIGLAACQQQEALPDKPPALVHAQVVELTEYAPTVRLTGEIRARTESDLAFRGGGRITVRNVDVGDHVKADQVLARINPEEQEANVAAAQAAVRAAEAQLRQATSTFERQKTLLARGFTTRREYDAAEEALRTAQGSLETARAQLATAQDQQAQTVLRAGVSGIITERNAEVGQVVQAAQPVFSIAHDGPRDAVFDVQESVFLQEPGDNRVQINLVSDPDVTAVGMVREVSPTVDPTTGTVEVKVGIDNPPQAMTLGSAVTGEARFKPRSVIVLPWSAMFSQVGEPAVWVVDPQTRAVSLRPVTIDHYGSSNVVIRSGLQPGETVVTAGVQSLRPQQIVALAGGRAG</sequence>
<dbReference type="InterPro" id="IPR058627">
    <property type="entry name" value="MdtA-like_C"/>
</dbReference>
<dbReference type="NCBIfam" id="TIGR01730">
    <property type="entry name" value="RND_mfp"/>
    <property type="match status" value="1"/>
</dbReference>
<dbReference type="InterPro" id="IPR058647">
    <property type="entry name" value="BSH_CzcB-like"/>
</dbReference>
<keyword evidence="2" id="KW-0175">Coiled coil</keyword>
<dbReference type="Gene3D" id="2.40.420.20">
    <property type="match status" value="1"/>
</dbReference>
<dbReference type="PANTHER" id="PTHR30469:SF38">
    <property type="entry name" value="HLYD FAMILY SECRETION PROTEIN"/>
    <property type="match status" value="1"/>
</dbReference>
<dbReference type="Gene3D" id="1.10.287.470">
    <property type="entry name" value="Helix hairpin bin"/>
    <property type="match status" value="1"/>
</dbReference>
<dbReference type="EMBL" id="JAAAXJ010000037">
    <property type="protein sequence ID" value="NBJ27309.1"/>
    <property type="molecule type" value="Genomic_DNA"/>
</dbReference>
<feature type="domain" description="CusB-like beta-barrel" evidence="3">
    <location>
        <begin position="219"/>
        <end position="283"/>
    </location>
</feature>
<evidence type="ECO:0000259" key="3">
    <source>
        <dbReference type="Pfam" id="PF25954"/>
    </source>
</evidence>
<feature type="coiled-coil region" evidence="2">
    <location>
        <begin position="109"/>
        <end position="174"/>
    </location>
</feature>
<evidence type="ECO:0000256" key="2">
    <source>
        <dbReference type="SAM" id="Coils"/>
    </source>
</evidence>
<name>A0ABW9Z3N6_9HYPH</name>
<organism evidence="6 7">
    <name type="scientific">Microvirga arsenatis</name>
    <dbReference type="NCBI Taxonomy" id="2692265"/>
    <lineage>
        <taxon>Bacteria</taxon>
        <taxon>Pseudomonadati</taxon>
        <taxon>Pseudomonadota</taxon>
        <taxon>Alphaproteobacteria</taxon>
        <taxon>Hyphomicrobiales</taxon>
        <taxon>Methylobacteriaceae</taxon>
        <taxon>Microvirga</taxon>
    </lineage>
</organism>
<accession>A0ABW9Z3N6</accession>
<dbReference type="Pfam" id="PF25973">
    <property type="entry name" value="BSH_CzcB"/>
    <property type="match status" value="1"/>
</dbReference>
<comment type="caution">
    <text evidence="6">The sequence shown here is derived from an EMBL/GenBank/DDBJ whole genome shotgun (WGS) entry which is preliminary data.</text>
</comment>
<gene>
    <name evidence="6" type="ORF">GR303_23640</name>
</gene>
<evidence type="ECO:0000313" key="6">
    <source>
        <dbReference type="EMBL" id="NBJ27309.1"/>
    </source>
</evidence>
<dbReference type="PROSITE" id="PS51257">
    <property type="entry name" value="PROKAR_LIPOPROTEIN"/>
    <property type="match status" value="1"/>
</dbReference>
<dbReference type="Gene3D" id="2.40.30.170">
    <property type="match status" value="1"/>
</dbReference>
<evidence type="ECO:0000259" key="5">
    <source>
        <dbReference type="Pfam" id="PF25973"/>
    </source>
</evidence>
<protein>
    <submittedName>
        <fullName evidence="6">Efflux RND transporter periplasmic adaptor subunit</fullName>
    </submittedName>
</protein>
<dbReference type="SUPFAM" id="SSF111369">
    <property type="entry name" value="HlyD-like secretion proteins"/>
    <property type="match status" value="1"/>
</dbReference>
<evidence type="ECO:0000256" key="1">
    <source>
        <dbReference type="ARBA" id="ARBA00009477"/>
    </source>
</evidence>
<dbReference type="InterPro" id="IPR006143">
    <property type="entry name" value="RND_pump_MFP"/>
</dbReference>
<dbReference type="PANTHER" id="PTHR30469">
    <property type="entry name" value="MULTIDRUG RESISTANCE PROTEIN MDTA"/>
    <property type="match status" value="1"/>
</dbReference>
<dbReference type="Pfam" id="PF25954">
    <property type="entry name" value="Beta-barrel_RND_2"/>
    <property type="match status" value="1"/>
</dbReference>
<feature type="domain" description="CzcB-like barrel-sandwich hybrid" evidence="5">
    <location>
        <begin position="77"/>
        <end position="209"/>
    </location>
</feature>
<keyword evidence="7" id="KW-1185">Reference proteome</keyword>
<proteinExistence type="inferred from homology"/>
<reference evidence="6 7" key="1">
    <citation type="submission" date="2020-01" db="EMBL/GenBank/DDBJ databases">
        <title>Microvirga sp. nov., an arsenate reduction bacterium isolated from Tibet hotspring sediments.</title>
        <authorList>
            <person name="Yuan C.-G."/>
        </authorList>
    </citation>
    <scope>NUCLEOTIDE SEQUENCE [LARGE SCALE GENOMIC DNA]</scope>
    <source>
        <strain evidence="6 7">SYSU G3D203</strain>
    </source>
</reference>
<dbReference type="Gene3D" id="2.40.50.100">
    <property type="match status" value="1"/>
</dbReference>
<comment type="similarity">
    <text evidence="1">Belongs to the membrane fusion protein (MFP) (TC 8.A.1) family.</text>
</comment>